<dbReference type="EMBL" id="BMKW01000002">
    <property type="protein sequence ID" value="GGJ03447.1"/>
    <property type="molecule type" value="Genomic_DNA"/>
</dbReference>
<protein>
    <recommendedName>
        <fullName evidence="3">PqqD family peptide modification chaperone</fullName>
    </recommendedName>
</protein>
<dbReference type="AlphaFoldDB" id="A0A917NID5"/>
<dbReference type="Gene3D" id="3.40.50.300">
    <property type="entry name" value="P-loop containing nucleotide triphosphate hydrolases"/>
    <property type="match status" value="1"/>
</dbReference>
<dbReference type="InterPro" id="IPR027417">
    <property type="entry name" value="P-loop_NTPase"/>
</dbReference>
<sequence>MPAREAATSRPAPGTHTLFLDGDCLVFSAPRQEVHVLNSSAGVVWCALEDGLSPTEVSDVLAERFGLAPDAARAGLAAALAALRSYALLDGGAAPPVAAAPAPAAPAGLPPLGTPHFVADTQYALLGTRFRLRCTDTAVLGWVDPVLRHLATPPGAVDIVLALVGSATAGRYVLYQDNLPVGECSAVNGAAPLVKGAIWSSAVNRFDFLIGIHAGVVGGADGGVMLLPGRPGRGKSTLTAKLLRAGGRYFSDEMALFGTTDLRITPLPLPLCVKAEGRAALAEDYPDLATLPLHLRADGRRVAYLPPPPASLPAPGTSAPLRAIVFPHFRPGEASRLSPLRKAEALRRLMAECMVKRRPLELGHMRSLLGLMQQTACYDFSFATSAEALRLLRPILNLG</sequence>
<evidence type="ECO:0008006" key="3">
    <source>
        <dbReference type="Google" id="ProtNLM"/>
    </source>
</evidence>
<comment type="caution">
    <text evidence="1">The sequence shown here is derived from an EMBL/GenBank/DDBJ whole genome shotgun (WGS) entry which is preliminary data.</text>
</comment>
<organism evidence="1 2">
    <name type="scientific">Neoroseomonas lacus</name>
    <dbReference type="NCBI Taxonomy" id="287609"/>
    <lineage>
        <taxon>Bacteria</taxon>
        <taxon>Pseudomonadati</taxon>
        <taxon>Pseudomonadota</taxon>
        <taxon>Alphaproteobacteria</taxon>
        <taxon>Acetobacterales</taxon>
        <taxon>Acetobacteraceae</taxon>
        <taxon>Neoroseomonas</taxon>
    </lineage>
</organism>
<dbReference type="Proteomes" id="UP000661507">
    <property type="component" value="Unassembled WGS sequence"/>
</dbReference>
<proteinExistence type="predicted"/>
<dbReference type="InterPro" id="IPR008792">
    <property type="entry name" value="PQQD"/>
</dbReference>
<accession>A0A917NID5</accession>
<evidence type="ECO:0000313" key="1">
    <source>
        <dbReference type="EMBL" id="GGJ03447.1"/>
    </source>
</evidence>
<gene>
    <name evidence="1" type="ORF">GCM10011320_08070</name>
</gene>
<keyword evidence="2" id="KW-1185">Reference proteome</keyword>
<reference evidence="1" key="1">
    <citation type="journal article" date="2014" name="Int. J. Syst. Evol. Microbiol.">
        <title>Complete genome sequence of Corynebacterium casei LMG S-19264T (=DSM 44701T), isolated from a smear-ripened cheese.</title>
        <authorList>
            <consortium name="US DOE Joint Genome Institute (JGI-PGF)"/>
            <person name="Walter F."/>
            <person name="Albersmeier A."/>
            <person name="Kalinowski J."/>
            <person name="Ruckert C."/>
        </authorList>
    </citation>
    <scope>NUCLEOTIDE SEQUENCE</scope>
    <source>
        <strain evidence="1">CGMCC 1.3617</strain>
    </source>
</reference>
<name>A0A917NID5_9PROT</name>
<evidence type="ECO:0000313" key="2">
    <source>
        <dbReference type="Proteomes" id="UP000661507"/>
    </source>
</evidence>
<dbReference type="SUPFAM" id="SSF53795">
    <property type="entry name" value="PEP carboxykinase-like"/>
    <property type="match status" value="1"/>
</dbReference>
<reference evidence="1" key="2">
    <citation type="submission" date="2020-09" db="EMBL/GenBank/DDBJ databases">
        <authorList>
            <person name="Sun Q."/>
            <person name="Zhou Y."/>
        </authorList>
    </citation>
    <scope>NUCLEOTIDE SEQUENCE</scope>
    <source>
        <strain evidence="1">CGMCC 1.3617</strain>
    </source>
</reference>
<dbReference type="RefSeq" id="WP_373290296.1">
    <property type="nucleotide sequence ID" value="NZ_BMKW01000002.1"/>
</dbReference>
<dbReference type="Pfam" id="PF05402">
    <property type="entry name" value="PqqD"/>
    <property type="match status" value="1"/>
</dbReference>